<dbReference type="AlphaFoldDB" id="A0A1V8M1V0"/>
<dbReference type="PIRSF" id="PIRSF004846">
    <property type="entry name" value="ModA"/>
    <property type="match status" value="1"/>
</dbReference>
<organism evidence="8 9">
    <name type="scientific">Methyloprofundus sedimenti</name>
    <dbReference type="NCBI Taxonomy" id="1420851"/>
    <lineage>
        <taxon>Bacteria</taxon>
        <taxon>Pseudomonadati</taxon>
        <taxon>Pseudomonadota</taxon>
        <taxon>Gammaproteobacteria</taxon>
        <taxon>Methylococcales</taxon>
        <taxon>Methylococcaceae</taxon>
        <taxon>Methyloprofundus</taxon>
    </lineage>
</organism>
<dbReference type="InterPro" id="IPR050682">
    <property type="entry name" value="ModA/WtpA"/>
</dbReference>
<evidence type="ECO:0000313" key="9">
    <source>
        <dbReference type="Proteomes" id="UP000191980"/>
    </source>
</evidence>
<dbReference type="STRING" id="1420851.AU255_14705"/>
<comment type="subunit">
    <text evidence="5">The complex is composed of two ATP-binding proteins (ModC), two transmembrane proteins (ModB) and a solute-binding protein (ModA).</text>
</comment>
<keyword evidence="2 6" id="KW-0500">Molybdenum</keyword>
<keyword evidence="3 6" id="KW-0479">Metal-binding</keyword>
<sequence>MNRHRLLPLLVASVTLIMSSFAAAESVSVSVAVASNFTAPMKAIVSAFEQDTGYKTQISYTSSGKAFAQIINGAPFQVFLSADSLKPEKLEQDGMAVAGTRFTYALGTLVLWSAKPDFIDAKAKILQQNSFQHIAMANPKLAPYGVAAQEVMENLGVWSKLQNKLIQGENISQAYQFISTGNAELGFVALSQVMDHGKITKGSAWIVPAVLHKPIRQDAVLLTTGKDNIAATTLMDYLKSAKATDIIKSYGYHL</sequence>
<dbReference type="NCBIfam" id="TIGR01256">
    <property type="entry name" value="modA"/>
    <property type="match status" value="1"/>
</dbReference>
<protein>
    <submittedName>
        <fullName evidence="8">Molybdate ABC transporter substrate-binding protein</fullName>
    </submittedName>
</protein>
<dbReference type="PANTHER" id="PTHR30632:SF14">
    <property type="entry name" value="TUNGSTATE_MOLYBDATE_CHROMATE-BINDING PROTEIN MODA"/>
    <property type="match status" value="1"/>
</dbReference>
<dbReference type="GO" id="GO:0015689">
    <property type="term" value="P:molybdate ion transport"/>
    <property type="evidence" value="ECO:0007669"/>
    <property type="project" value="InterPro"/>
</dbReference>
<dbReference type="RefSeq" id="WP_080523724.1">
    <property type="nucleotide sequence ID" value="NZ_LPUF01000003.1"/>
</dbReference>
<feature type="binding site" evidence="6">
    <location>
        <position position="63"/>
    </location>
    <ligand>
        <name>molybdate</name>
        <dbReference type="ChEBI" id="CHEBI:36264"/>
    </ligand>
</feature>
<proteinExistence type="inferred from homology"/>
<dbReference type="CDD" id="cd13539">
    <property type="entry name" value="PBP2_AvModA"/>
    <property type="match status" value="1"/>
</dbReference>
<dbReference type="GO" id="GO:0046872">
    <property type="term" value="F:metal ion binding"/>
    <property type="evidence" value="ECO:0007669"/>
    <property type="project" value="UniProtKB-KW"/>
</dbReference>
<dbReference type="GO" id="GO:0030973">
    <property type="term" value="F:molybdate ion binding"/>
    <property type="evidence" value="ECO:0007669"/>
    <property type="project" value="InterPro"/>
</dbReference>
<evidence type="ECO:0000256" key="2">
    <source>
        <dbReference type="ARBA" id="ARBA00022505"/>
    </source>
</evidence>
<feature type="signal peptide" evidence="7">
    <location>
        <begin position="1"/>
        <end position="24"/>
    </location>
</feature>
<dbReference type="EMBL" id="LPUF01000003">
    <property type="protein sequence ID" value="OQK15476.1"/>
    <property type="molecule type" value="Genomic_DNA"/>
</dbReference>
<evidence type="ECO:0000313" key="8">
    <source>
        <dbReference type="EMBL" id="OQK15476.1"/>
    </source>
</evidence>
<evidence type="ECO:0000256" key="4">
    <source>
        <dbReference type="ARBA" id="ARBA00022729"/>
    </source>
</evidence>
<dbReference type="PANTHER" id="PTHR30632">
    <property type="entry name" value="MOLYBDATE-BINDING PERIPLASMIC PROTEIN"/>
    <property type="match status" value="1"/>
</dbReference>
<accession>A0A1V8M1V0</accession>
<comment type="similarity">
    <text evidence="1">Belongs to the bacterial solute-binding protein ModA family.</text>
</comment>
<feature type="binding site" evidence="6">
    <location>
        <position position="171"/>
    </location>
    <ligand>
        <name>molybdate</name>
        <dbReference type="ChEBI" id="CHEBI:36264"/>
    </ligand>
</feature>
<name>A0A1V8M1V0_9GAMM</name>
<dbReference type="OrthoDB" id="9785015at2"/>
<dbReference type="SUPFAM" id="SSF53850">
    <property type="entry name" value="Periplasmic binding protein-like II"/>
    <property type="match status" value="1"/>
</dbReference>
<dbReference type="Proteomes" id="UP000191980">
    <property type="component" value="Unassembled WGS sequence"/>
</dbReference>
<evidence type="ECO:0000256" key="3">
    <source>
        <dbReference type="ARBA" id="ARBA00022723"/>
    </source>
</evidence>
<gene>
    <name evidence="8" type="ORF">AU255_14705</name>
</gene>
<evidence type="ECO:0000256" key="6">
    <source>
        <dbReference type="PIRSR" id="PIRSR004846-1"/>
    </source>
</evidence>
<reference evidence="8 9" key="1">
    <citation type="submission" date="2015-12" db="EMBL/GenBank/DDBJ databases">
        <authorList>
            <person name="Shamseldin A."/>
            <person name="Moawad H."/>
            <person name="Abd El-Rahim W.M."/>
            <person name="Sadowsky M.J."/>
        </authorList>
    </citation>
    <scope>NUCLEOTIDE SEQUENCE [LARGE SCALE GENOMIC DNA]</scope>
    <source>
        <strain evidence="8 9">WF1</strain>
    </source>
</reference>
<dbReference type="FunFam" id="3.40.190.10:FF:000035">
    <property type="entry name" value="Molybdate ABC transporter substrate-binding protein"/>
    <property type="match status" value="1"/>
</dbReference>
<feature type="chain" id="PRO_5012054054" evidence="7">
    <location>
        <begin position="25"/>
        <end position="254"/>
    </location>
</feature>
<dbReference type="InterPro" id="IPR005950">
    <property type="entry name" value="ModA"/>
</dbReference>
<dbReference type="GO" id="GO:1901359">
    <property type="term" value="F:tungstate binding"/>
    <property type="evidence" value="ECO:0007669"/>
    <property type="project" value="UniProtKB-ARBA"/>
</dbReference>
<keyword evidence="4 7" id="KW-0732">Signal</keyword>
<evidence type="ECO:0000256" key="7">
    <source>
        <dbReference type="SAM" id="SignalP"/>
    </source>
</evidence>
<dbReference type="Gene3D" id="3.40.190.10">
    <property type="entry name" value="Periplasmic binding protein-like II"/>
    <property type="match status" value="2"/>
</dbReference>
<evidence type="ECO:0000256" key="1">
    <source>
        <dbReference type="ARBA" id="ARBA00009175"/>
    </source>
</evidence>
<evidence type="ECO:0000256" key="5">
    <source>
        <dbReference type="ARBA" id="ARBA00062515"/>
    </source>
</evidence>
<dbReference type="Pfam" id="PF13531">
    <property type="entry name" value="SBP_bac_11"/>
    <property type="match status" value="1"/>
</dbReference>
<dbReference type="InterPro" id="IPR044084">
    <property type="entry name" value="AvModA-like_subst-bd"/>
</dbReference>
<keyword evidence="9" id="KW-1185">Reference proteome</keyword>
<comment type="caution">
    <text evidence="8">The sequence shown here is derived from an EMBL/GenBank/DDBJ whole genome shotgun (WGS) entry which is preliminary data.</text>
</comment>